<keyword evidence="3" id="KW-1185">Reference proteome</keyword>
<protein>
    <submittedName>
        <fullName evidence="2">Uncharacterized protein</fullName>
    </submittedName>
</protein>
<evidence type="ECO:0000313" key="3">
    <source>
        <dbReference type="Proteomes" id="UP001497497"/>
    </source>
</evidence>
<accession>A0AAV2H3W7</accession>
<sequence>PPPLPNPTTRNVFFLQLLFRSSCLICHLFILNMSSLKSDISVFIQSSAIHILEIHLFWQFIFFAYIYISCNRHSYCWQYMTVASILYTVTGNSIERNFVDGKLIG</sequence>
<comment type="caution">
    <text evidence="2">The sequence shown here is derived from an EMBL/GenBank/DDBJ whole genome shotgun (WGS) entry which is preliminary data.</text>
</comment>
<dbReference type="AlphaFoldDB" id="A0AAV2H3W7"/>
<feature type="transmembrane region" description="Helical" evidence="1">
    <location>
        <begin position="43"/>
        <end position="68"/>
    </location>
</feature>
<feature type="non-terminal residue" evidence="2">
    <location>
        <position position="105"/>
    </location>
</feature>
<keyword evidence="1" id="KW-0812">Transmembrane</keyword>
<gene>
    <name evidence="2" type="ORF">GSLYS_00001674001</name>
</gene>
<evidence type="ECO:0000313" key="2">
    <source>
        <dbReference type="EMBL" id="CAL1527497.1"/>
    </source>
</evidence>
<keyword evidence="1" id="KW-0472">Membrane</keyword>
<reference evidence="2 3" key="1">
    <citation type="submission" date="2024-04" db="EMBL/GenBank/DDBJ databases">
        <authorList>
            <consortium name="Genoscope - CEA"/>
            <person name="William W."/>
        </authorList>
    </citation>
    <scope>NUCLEOTIDE SEQUENCE [LARGE SCALE GENOMIC DNA]</scope>
</reference>
<dbReference type="Proteomes" id="UP001497497">
    <property type="component" value="Unassembled WGS sequence"/>
</dbReference>
<proteinExistence type="predicted"/>
<keyword evidence="1" id="KW-1133">Transmembrane helix</keyword>
<dbReference type="EMBL" id="CAXITT010000018">
    <property type="protein sequence ID" value="CAL1527497.1"/>
    <property type="molecule type" value="Genomic_DNA"/>
</dbReference>
<organism evidence="2 3">
    <name type="scientific">Lymnaea stagnalis</name>
    <name type="common">Great pond snail</name>
    <name type="synonym">Helix stagnalis</name>
    <dbReference type="NCBI Taxonomy" id="6523"/>
    <lineage>
        <taxon>Eukaryota</taxon>
        <taxon>Metazoa</taxon>
        <taxon>Spiralia</taxon>
        <taxon>Lophotrochozoa</taxon>
        <taxon>Mollusca</taxon>
        <taxon>Gastropoda</taxon>
        <taxon>Heterobranchia</taxon>
        <taxon>Euthyneura</taxon>
        <taxon>Panpulmonata</taxon>
        <taxon>Hygrophila</taxon>
        <taxon>Lymnaeoidea</taxon>
        <taxon>Lymnaeidae</taxon>
        <taxon>Lymnaea</taxon>
    </lineage>
</organism>
<evidence type="ECO:0000256" key="1">
    <source>
        <dbReference type="SAM" id="Phobius"/>
    </source>
</evidence>
<feature type="transmembrane region" description="Helical" evidence="1">
    <location>
        <begin position="12"/>
        <end position="31"/>
    </location>
</feature>
<name>A0AAV2H3W7_LYMST</name>
<feature type="non-terminal residue" evidence="2">
    <location>
        <position position="1"/>
    </location>
</feature>